<evidence type="ECO:0000256" key="1">
    <source>
        <dbReference type="SAM" id="Coils"/>
    </source>
</evidence>
<dbReference type="Proteomes" id="UP000217895">
    <property type="component" value="Chromosome"/>
</dbReference>
<feature type="coiled-coil region" evidence="1">
    <location>
        <begin position="7"/>
        <end position="34"/>
    </location>
</feature>
<reference evidence="3 4" key="1">
    <citation type="submission" date="2017-06" db="EMBL/GenBank/DDBJ databases">
        <title>Genome sequencing of cyanobaciteial culture collection at National Institute for Environmental Studies (NIES).</title>
        <authorList>
            <person name="Hirose Y."/>
            <person name="Shimura Y."/>
            <person name="Fujisawa T."/>
            <person name="Nakamura Y."/>
            <person name="Kawachi M."/>
        </authorList>
    </citation>
    <scope>NUCLEOTIDE SEQUENCE [LARGE SCALE GENOMIC DNA]</scope>
    <source>
        <strain evidence="3 4">NIES-2135</strain>
    </source>
</reference>
<organism evidence="3 4">
    <name type="scientific">Leptolyngbya boryana NIES-2135</name>
    <dbReference type="NCBI Taxonomy" id="1973484"/>
    <lineage>
        <taxon>Bacteria</taxon>
        <taxon>Bacillati</taxon>
        <taxon>Cyanobacteriota</taxon>
        <taxon>Cyanophyceae</taxon>
        <taxon>Leptolyngbyales</taxon>
        <taxon>Leptolyngbyaceae</taxon>
        <taxon>Leptolyngbya group</taxon>
        <taxon>Leptolyngbya</taxon>
    </lineage>
</organism>
<keyword evidence="4" id="KW-1185">Reference proteome</keyword>
<dbReference type="AlphaFoldDB" id="A0A1Z4JN08"/>
<evidence type="ECO:0000313" key="3">
    <source>
        <dbReference type="EMBL" id="BAY58139.1"/>
    </source>
</evidence>
<evidence type="ECO:0000256" key="2">
    <source>
        <dbReference type="SAM" id="MobiDB-lite"/>
    </source>
</evidence>
<name>A0A1Z4JN08_LEPBY</name>
<dbReference type="EMBL" id="AP018203">
    <property type="protein sequence ID" value="BAY58139.1"/>
    <property type="molecule type" value="Genomic_DNA"/>
</dbReference>
<sequence>MKYFDWNSYLRSRRQAIDKQIEDLQRERSEINQNLGETSYVPPVLHPPFDINDVLHGRSASIFPPRVTPTWVDISTQTENPLWDDQAVYCVNQKGERSAVWVGAPSEVRRNRKATTPTSVEKSEPSTSIQRVTPTSQPQTPPYKVVLGVIGLLIALGFFMCQGNNQPPNNTPNPNQSAPTQPD</sequence>
<protein>
    <submittedName>
        <fullName evidence="3">Uncharacterized protein</fullName>
    </submittedName>
</protein>
<evidence type="ECO:0000313" key="4">
    <source>
        <dbReference type="Proteomes" id="UP000217895"/>
    </source>
</evidence>
<feature type="compositionally biased region" description="Polar residues" evidence="2">
    <location>
        <begin position="114"/>
        <end position="138"/>
    </location>
</feature>
<feature type="region of interest" description="Disordered" evidence="2">
    <location>
        <begin position="107"/>
        <end position="141"/>
    </location>
</feature>
<accession>A0A1Z4JN08</accession>
<gene>
    <name evidence="3" type="ORF">NIES2135_50120</name>
</gene>
<proteinExistence type="predicted"/>
<keyword evidence="1" id="KW-0175">Coiled coil</keyword>